<evidence type="ECO:0000256" key="7">
    <source>
        <dbReference type="SAM" id="Phobius"/>
    </source>
</evidence>
<dbReference type="GO" id="GO:0015171">
    <property type="term" value="F:amino acid transmembrane transporter activity"/>
    <property type="evidence" value="ECO:0007669"/>
    <property type="project" value="TreeGrafter"/>
</dbReference>
<gene>
    <name evidence="9" type="ORF">BCR33DRAFT_813725</name>
</gene>
<dbReference type="Gene3D" id="1.20.1740.10">
    <property type="entry name" value="Amino acid/polyamine transporter I"/>
    <property type="match status" value="1"/>
</dbReference>
<dbReference type="GO" id="GO:0016020">
    <property type="term" value="C:membrane"/>
    <property type="evidence" value="ECO:0007669"/>
    <property type="project" value="UniProtKB-SubCell"/>
</dbReference>
<dbReference type="InterPro" id="IPR004841">
    <property type="entry name" value="AA-permease/SLC12A_dom"/>
</dbReference>
<dbReference type="InterPro" id="IPR050524">
    <property type="entry name" value="APC_YAT"/>
</dbReference>
<comment type="subcellular location">
    <subcellularLocation>
        <location evidence="1">Membrane</location>
        <topology evidence="1">Multi-pass membrane protein</topology>
    </subcellularLocation>
</comment>
<evidence type="ECO:0000256" key="4">
    <source>
        <dbReference type="ARBA" id="ARBA00022970"/>
    </source>
</evidence>
<dbReference type="PANTHER" id="PTHR43341:SF1">
    <property type="entry name" value="GENERAL AMINO-ACID PERMEASE GAP1"/>
    <property type="match status" value="1"/>
</dbReference>
<keyword evidence="2" id="KW-0813">Transport</keyword>
<keyword evidence="6 7" id="KW-0472">Membrane</keyword>
<evidence type="ECO:0000259" key="8">
    <source>
        <dbReference type="Pfam" id="PF00324"/>
    </source>
</evidence>
<protein>
    <recommendedName>
        <fullName evidence="8">Amino acid permease/ SLC12A domain-containing protein</fullName>
    </recommendedName>
</protein>
<evidence type="ECO:0000313" key="10">
    <source>
        <dbReference type="Proteomes" id="UP000193642"/>
    </source>
</evidence>
<dbReference type="AlphaFoldDB" id="A0A1Y2CFC9"/>
<evidence type="ECO:0000256" key="6">
    <source>
        <dbReference type="ARBA" id="ARBA00023136"/>
    </source>
</evidence>
<accession>A0A1Y2CFC9</accession>
<dbReference type="STRING" id="329046.A0A1Y2CFC9"/>
<dbReference type="Proteomes" id="UP000193642">
    <property type="component" value="Unassembled WGS sequence"/>
</dbReference>
<evidence type="ECO:0000256" key="3">
    <source>
        <dbReference type="ARBA" id="ARBA00022692"/>
    </source>
</evidence>
<keyword evidence="4" id="KW-0029">Amino-acid transport</keyword>
<evidence type="ECO:0000256" key="2">
    <source>
        <dbReference type="ARBA" id="ARBA00022448"/>
    </source>
</evidence>
<keyword evidence="3 7" id="KW-0812">Transmembrane</keyword>
<feature type="transmembrane region" description="Helical" evidence="7">
    <location>
        <begin position="68"/>
        <end position="87"/>
    </location>
</feature>
<proteinExistence type="predicted"/>
<dbReference type="PANTHER" id="PTHR43341">
    <property type="entry name" value="AMINO ACID PERMEASE"/>
    <property type="match status" value="1"/>
</dbReference>
<dbReference type="EMBL" id="MCGO01000019">
    <property type="protein sequence ID" value="ORY45514.1"/>
    <property type="molecule type" value="Genomic_DNA"/>
</dbReference>
<sequence length="227" mass="25569">MNAVIIIAVVSAANSSIYACSRTLMRLADEGSAPSIFRHVNKRGVPSTLSAAQFSLVHLRCPNGSTNVFNFFSSLVSLGIMFAWMIISWAHLRFRAGFIAQGRNVSELPYVAPFYPYADYLSLTIGVVVTAFMIFGAFYNVTIYDLNWYMNNAWLYGGVPLSLVFYIIKAIYISNKSNKGAFYGFGLIPYEDMDFDTGRLVESPDDCWQRNEDSRHFHVPFQEIPSK</sequence>
<comment type="caution">
    <text evidence="9">The sequence shown here is derived from an EMBL/GenBank/DDBJ whole genome shotgun (WGS) entry which is preliminary data.</text>
</comment>
<keyword evidence="10" id="KW-1185">Reference proteome</keyword>
<evidence type="ECO:0000256" key="1">
    <source>
        <dbReference type="ARBA" id="ARBA00004141"/>
    </source>
</evidence>
<dbReference type="OrthoDB" id="3900342at2759"/>
<evidence type="ECO:0000313" key="9">
    <source>
        <dbReference type="EMBL" id="ORY45514.1"/>
    </source>
</evidence>
<keyword evidence="5 7" id="KW-1133">Transmembrane helix</keyword>
<name>A0A1Y2CFC9_9FUNG</name>
<organism evidence="9 10">
    <name type="scientific">Rhizoclosmatium globosum</name>
    <dbReference type="NCBI Taxonomy" id="329046"/>
    <lineage>
        <taxon>Eukaryota</taxon>
        <taxon>Fungi</taxon>
        <taxon>Fungi incertae sedis</taxon>
        <taxon>Chytridiomycota</taxon>
        <taxon>Chytridiomycota incertae sedis</taxon>
        <taxon>Chytridiomycetes</taxon>
        <taxon>Chytridiales</taxon>
        <taxon>Chytriomycetaceae</taxon>
        <taxon>Rhizoclosmatium</taxon>
    </lineage>
</organism>
<dbReference type="Pfam" id="PF00324">
    <property type="entry name" value="AA_permease"/>
    <property type="match status" value="1"/>
</dbReference>
<feature type="domain" description="Amino acid permease/ SLC12A" evidence="8">
    <location>
        <begin position="1"/>
        <end position="177"/>
    </location>
</feature>
<feature type="transmembrane region" description="Helical" evidence="7">
    <location>
        <begin position="120"/>
        <end position="141"/>
    </location>
</feature>
<reference evidence="9 10" key="1">
    <citation type="submission" date="2016-07" db="EMBL/GenBank/DDBJ databases">
        <title>Pervasive Adenine N6-methylation of Active Genes in Fungi.</title>
        <authorList>
            <consortium name="DOE Joint Genome Institute"/>
            <person name="Mondo S.J."/>
            <person name="Dannebaum R.O."/>
            <person name="Kuo R.C."/>
            <person name="Labutti K."/>
            <person name="Haridas S."/>
            <person name="Kuo A."/>
            <person name="Salamov A."/>
            <person name="Ahrendt S.R."/>
            <person name="Lipzen A."/>
            <person name="Sullivan W."/>
            <person name="Andreopoulos W.B."/>
            <person name="Clum A."/>
            <person name="Lindquist E."/>
            <person name="Daum C."/>
            <person name="Ramamoorthy G.K."/>
            <person name="Gryganskyi A."/>
            <person name="Culley D."/>
            <person name="Magnuson J.K."/>
            <person name="James T.Y."/>
            <person name="O'Malley M.A."/>
            <person name="Stajich J.E."/>
            <person name="Spatafora J.W."/>
            <person name="Visel A."/>
            <person name="Grigoriev I.V."/>
        </authorList>
    </citation>
    <scope>NUCLEOTIDE SEQUENCE [LARGE SCALE GENOMIC DNA]</scope>
    <source>
        <strain evidence="9 10">JEL800</strain>
    </source>
</reference>
<evidence type="ECO:0000256" key="5">
    <source>
        <dbReference type="ARBA" id="ARBA00022989"/>
    </source>
</evidence>
<feature type="transmembrane region" description="Helical" evidence="7">
    <location>
        <begin position="153"/>
        <end position="172"/>
    </location>
</feature>